<evidence type="ECO:0000313" key="9">
    <source>
        <dbReference type="Proteomes" id="UP000672097"/>
    </source>
</evidence>
<dbReference type="PROSITE" id="PS00658">
    <property type="entry name" value="FORK_HEAD_2"/>
    <property type="match status" value="1"/>
</dbReference>
<keyword evidence="6 8" id="KW-0012">Acyltransferase</keyword>
<evidence type="ECO:0000256" key="1">
    <source>
        <dbReference type="ARBA" id="ARBA00004533"/>
    </source>
</evidence>
<keyword evidence="3" id="KW-0997">Cell inner membrane</keyword>
<name>A0ABS5DSE2_9BURK</name>
<dbReference type="InterPro" id="IPR004960">
    <property type="entry name" value="LipA_acyltrans"/>
</dbReference>
<accession>A0ABS5DSE2</accession>
<dbReference type="GO" id="GO:0016746">
    <property type="term" value="F:acyltransferase activity"/>
    <property type="evidence" value="ECO:0007669"/>
    <property type="project" value="UniProtKB-KW"/>
</dbReference>
<reference evidence="8 9" key="1">
    <citation type="submission" date="2021-04" db="EMBL/GenBank/DDBJ databases">
        <title>The genome sequence of type strain Ideonella paludis KCTC 32238.</title>
        <authorList>
            <person name="Liu Y."/>
        </authorList>
    </citation>
    <scope>NUCLEOTIDE SEQUENCE [LARGE SCALE GENOMIC DNA]</scope>
    <source>
        <strain evidence="8 9">KCTC 32238</strain>
    </source>
</reference>
<keyword evidence="2" id="KW-1003">Cell membrane</keyword>
<keyword evidence="4" id="KW-0808">Transferase</keyword>
<evidence type="ECO:0000256" key="2">
    <source>
        <dbReference type="ARBA" id="ARBA00022475"/>
    </source>
</evidence>
<evidence type="ECO:0000256" key="3">
    <source>
        <dbReference type="ARBA" id="ARBA00022519"/>
    </source>
</evidence>
<evidence type="ECO:0000313" key="8">
    <source>
        <dbReference type="EMBL" id="MBQ0933974.1"/>
    </source>
</evidence>
<dbReference type="InterPro" id="IPR030456">
    <property type="entry name" value="TF_fork_head_CS_2"/>
</dbReference>
<comment type="caution">
    <text evidence="8">The sequence shown here is derived from an EMBL/GenBank/DDBJ whole genome shotgun (WGS) entry which is preliminary data.</text>
</comment>
<protein>
    <submittedName>
        <fullName evidence="8">Acyltransferase</fullName>
    </submittedName>
</protein>
<keyword evidence="7" id="KW-1133">Transmembrane helix</keyword>
<dbReference type="PANTHER" id="PTHR30606">
    <property type="entry name" value="LIPID A BIOSYNTHESIS LAUROYL ACYLTRANSFERASE"/>
    <property type="match status" value="1"/>
</dbReference>
<gene>
    <name evidence="8" type="ORF">KAK11_01450</name>
</gene>
<evidence type="ECO:0000256" key="6">
    <source>
        <dbReference type="ARBA" id="ARBA00023315"/>
    </source>
</evidence>
<sequence>MWFLYGVYKLLGRGPFLVCLYPVVFYYWATRRAARQASLDYLRQMHRQHGVPARPPTWRDSLRHFLSFADTLLDKTLATSGSYRFDRIRYEGLEPMLERVRSGEGGVFITAHMGCLELCQALAGRCQDLRIHVLVHTRHAERFNRMLNRLNPHSGVQLMQVTEITPATAVLLAEKVAQGEFVAIAGDRVPVQMGPQSCVDVQFLGRSAALPIGPYVLASLLKCPLYLLACIREGREHTLIFEPLATVVRLPRGQRVQAATDLAQHYMSRIEALLVRAPLEWFNFFAFWAQRAPQHAPPPSHP</sequence>
<dbReference type="CDD" id="cd07984">
    <property type="entry name" value="LPLAT_LABLAT-like"/>
    <property type="match status" value="1"/>
</dbReference>
<comment type="subcellular location">
    <subcellularLocation>
        <location evidence="1">Cell inner membrane</location>
    </subcellularLocation>
</comment>
<keyword evidence="9" id="KW-1185">Reference proteome</keyword>
<evidence type="ECO:0000256" key="4">
    <source>
        <dbReference type="ARBA" id="ARBA00022679"/>
    </source>
</evidence>
<keyword evidence="7" id="KW-0812">Transmembrane</keyword>
<evidence type="ECO:0000256" key="5">
    <source>
        <dbReference type="ARBA" id="ARBA00023136"/>
    </source>
</evidence>
<organism evidence="8 9">
    <name type="scientific">Ideonella paludis</name>
    <dbReference type="NCBI Taxonomy" id="1233411"/>
    <lineage>
        <taxon>Bacteria</taxon>
        <taxon>Pseudomonadati</taxon>
        <taxon>Pseudomonadota</taxon>
        <taxon>Betaproteobacteria</taxon>
        <taxon>Burkholderiales</taxon>
        <taxon>Sphaerotilaceae</taxon>
        <taxon>Ideonella</taxon>
    </lineage>
</organism>
<evidence type="ECO:0000256" key="7">
    <source>
        <dbReference type="SAM" id="Phobius"/>
    </source>
</evidence>
<feature type="transmembrane region" description="Helical" evidence="7">
    <location>
        <begin position="12"/>
        <end position="29"/>
    </location>
</feature>
<dbReference type="EMBL" id="JAGQDG010000001">
    <property type="protein sequence ID" value="MBQ0933974.1"/>
    <property type="molecule type" value="Genomic_DNA"/>
</dbReference>
<dbReference type="PANTHER" id="PTHR30606:SF9">
    <property type="entry name" value="LIPID A BIOSYNTHESIS LAUROYLTRANSFERASE"/>
    <property type="match status" value="1"/>
</dbReference>
<proteinExistence type="predicted"/>
<dbReference type="Pfam" id="PF03279">
    <property type="entry name" value="Lip_A_acyltrans"/>
    <property type="match status" value="1"/>
</dbReference>
<dbReference type="Proteomes" id="UP000672097">
    <property type="component" value="Unassembled WGS sequence"/>
</dbReference>
<keyword evidence="5 7" id="KW-0472">Membrane</keyword>